<organism evidence="7">
    <name type="scientific">marine metagenome</name>
    <dbReference type="NCBI Taxonomy" id="408172"/>
    <lineage>
        <taxon>unclassified sequences</taxon>
        <taxon>metagenomes</taxon>
        <taxon>ecological metagenomes</taxon>
    </lineage>
</organism>
<accession>A0A381QDG7</accession>
<dbReference type="PANTHER" id="PTHR30606:SF10">
    <property type="entry name" value="PHOSPHATIDYLINOSITOL MANNOSIDE ACYLTRANSFERASE"/>
    <property type="match status" value="1"/>
</dbReference>
<dbReference type="GO" id="GO:0016746">
    <property type="term" value="F:acyltransferase activity"/>
    <property type="evidence" value="ECO:0007669"/>
    <property type="project" value="UniProtKB-KW"/>
</dbReference>
<dbReference type="InterPro" id="IPR004960">
    <property type="entry name" value="LipA_acyltrans"/>
</dbReference>
<sequence length="276" mass="30562">VLHVVAEVWGAALYIFPTRSRTTTLKNLKACFPEKGNNEITALAKESLKNTACTAVEMGKAWLLPVDKTIALIVDEESTGLKKFSAATKAGQGVILLAPHLSNWEVLGFFIGEIHRTTYLYQPPKLQYLDELTRKARSRSGISMVPTNRKGVAQLLKALQSGEVVAILPDQVPPDESGIYAPFFGQQALTMTLVSKLVQRTNAKVFSGFAERLPRGEGFKAVLQEANAAIYSDNLEESVAGLNKSVEECVRLAISQYQWEYKRFRRQPDGAKLYKN</sequence>
<evidence type="ECO:0000256" key="6">
    <source>
        <dbReference type="ARBA" id="ARBA00023315"/>
    </source>
</evidence>
<dbReference type="CDD" id="cd07984">
    <property type="entry name" value="LPLAT_LABLAT-like"/>
    <property type="match status" value="1"/>
</dbReference>
<feature type="non-terminal residue" evidence="7">
    <location>
        <position position="1"/>
    </location>
</feature>
<dbReference type="EMBL" id="UINC01001296">
    <property type="protein sequence ID" value="SUZ76924.1"/>
    <property type="molecule type" value="Genomic_DNA"/>
</dbReference>
<name>A0A381QDG7_9ZZZZ</name>
<dbReference type="Pfam" id="PF03279">
    <property type="entry name" value="Lip_A_acyltrans"/>
    <property type="match status" value="1"/>
</dbReference>
<comment type="subcellular location">
    <subcellularLocation>
        <location evidence="1">Cell inner membrane</location>
    </subcellularLocation>
</comment>
<evidence type="ECO:0000256" key="1">
    <source>
        <dbReference type="ARBA" id="ARBA00004533"/>
    </source>
</evidence>
<evidence type="ECO:0000256" key="2">
    <source>
        <dbReference type="ARBA" id="ARBA00022475"/>
    </source>
</evidence>
<dbReference type="GO" id="GO:0008610">
    <property type="term" value="P:lipid biosynthetic process"/>
    <property type="evidence" value="ECO:0007669"/>
    <property type="project" value="UniProtKB-ARBA"/>
</dbReference>
<evidence type="ECO:0000256" key="4">
    <source>
        <dbReference type="ARBA" id="ARBA00022679"/>
    </source>
</evidence>
<evidence type="ECO:0008006" key="8">
    <source>
        <dbReference type="Google" id="ProtNLM"/>
    </source>
</evidence>
<gene>
    <name evidence="7" type="ORF">METZ01_LOCUS29778</name>
</gene>
<dbReference type="PIRSF" id="PIRSF026649">
    <property type="entry name" value="MsbB"/>
    <property type="match status" value="1"/>
</dbReference>
<dbReference type="PANTHER" id="PTHR30606">
    <property type="entry name" value="LIPID A BIOSYNTHESIS LAUROYL ACYLTRANSFERASE"/>
    <property type="match status" value="1"/>
</dbReference>
<evidence type="ECO:0000313" key="7">
    <source>
        <dbReference type="EMBL" id="SUZ76924.1"/>
    </source>
</evidence>
<protein>
    <recommendedName>
        <fullName evidence="8">Lipid A biosynthesis acyltransferase</fullName>
    </recommendedName>
</protein>
<keyword evidence="5" id="KW-0472">Membrane</keyword>
<evidence type="ECO:0000256" key="5">
    <source>
        <dbReference type="ARBA" id="ARBA00023136"/>
    </source>
</evidence>
<keyword evidence="6" id="KW-0012">Acyltransferase</keyword>
<keyword evidence="3" id="KW-0997">Cell inner membrane</keyword>
<keyword evidence="2" id="KW-1003">Cell membrane</keyword>
<dbReference type="GO" id="GO:0005886">
    <property type="term" value="C:plasma membrane"/>
    <property type="evidence" value="ECO:0007669"/>
    <property type="project" value="UniProtKB-SubCell"/>
</dbReference>
<dbReference type="GO" id="GO:1901137">
    <property type="term" value="P:carbohydrate derivative biosynthetic process"/>
    <property type="evidence" value="ECO:0007669"/>
    <property type="project" value="UniProtKB-ARBA"/>
</dbReference>
<reference evidence="7" key="1">
    <citation type="submission" date="2018-05" db="EMBL/GenBank/DDBJ databases">
        <authorList>
            <person name="Lanie J.A."/>
            <person name="Ng W.-L."/>
            <person name="Kazmierczak K.M."/>
            <person name="Andrzejewski T.M."/>
            <person name="Davidsen T.M."/>
            <person name="Wayne K.J."/>
            <person name="Tettelin H."/>
            <person name="Glass J.I."/>
            <person name="Rusch D."/>
            <person name="Podicherti R."/>
            <person name="Tsui H.-C.T."/>
            <person name="Winkler M.E."/>
        </authorList>
    </citation>
    <scope>NUCLEOTIDE SEQUENCE</scope>
</reference>
<evidence type="ECO:0000256" key="3">
    <source>
        <dbReference type="ARBA" id="ARBA00022519"/>
    </source>
</evidence>
<dbReference type="AlphaFoldDB" id="A0A381QDG7"/>
<proteinExistence type="predicted"/>
<keyword evidence="4" id="KW-0808">Transferase</keyword>